<proteinExistence type="predicted"/>
<feature type="non-terminal residue" evidence="2">
    <location>
        <position position="45"/>
    </location>
</feature>
<name>A0A6J4NQY1_9ACTN</name>
<feature type="non-terminal residue" evidence="2">
    <location>
        <position position="1"/>
    </location>
</feature>
<reference evidence="2" key="1">
    <citation type="submission" date="2020-02" db="EMBL/GenBank/DDBJ databases">
        <authorList>
            <person name="Meier V. D."/>
        </authorList>
    </citation>
    <scope>NUCLEOTIDE SEQUENCE</scope>
    <source>
        <strain evidence="2">AVDCRST_MAG55</strain>
    </source>
</reference>
<sequence>WFSWFERFATACSLASSASRADGCRSSRRRWPPAWRGSWPSCSSD</sequence>
<dbReference type="AlphaFoldDB" id="A0A6J4NQY1"/>
<feature type="region of interest" description="Disordered" evidence="1">
    <location>
        <begin position="23"/>
        <end position="45"/>
    </location>
</feature>
<feature type="compositionally biased region" description="Low complexity" evidence="1">
    <location>
        <begin position="32"/>
        <end position="45"/>
    </location>
</feature>
<evidence type="ECO:0000256" key="1">
    <source>
        <dbReference type="SAM" id="MobiDB-lite"/>
    </source>
</evidence>
<organism evidence="2">
    <name type="scientific">uncultured Rubrobacteraceae bacterium</name>
    <dbReference type="NCBI Taxonomy" id="349277"/>
    <lineage>
        <taxon>Bacteria</taxon>
        <taxon>Bacillati</taxon>
        <taxon>Actinomycetota</taxon>
        <taxon>Rubrobacteria</taxon>
        <taxon>Rubrobacterales</taxon>
        <taxon>Rubrobacteraceae</taxon>
        <taxon>environmental samples</taxon>
    </lineage>
</organism>
<protein>
    <submittedName>
        <fullName evidence="2">Uncharacterized protein</fullName>
    </submittedName>
</protein>
<gene>
    <name evidence="2" type="ORF">AVDCRST_MAG55-222</name>
</gene>
<dbReference type="EMBL" id="CADCUZ010000011">
    <property type="protein sequence ID" value="CAA9393304.1"/>
    <property type="molecule type" value="Genomic_DNA"/>
</dbReference>
<accession>A0A6J4NQY1</accession>
<evidence type="ECO:0000313" key="2">
    <source>
        <dbReference type="EMBL" id="CAA9393304.1"/>
    </source>
</evidence>